<dbReference type="PANTHER" id="PTHR41533:SF2">
    <property type="entry name" value="BLR7131 PROTEIN"/>
    <property type="match status" value="1"/>
</dbReference>
<sequence length="448" mass="49248">MRTGPQRPVRILSRFGGGLAAIAFAAAAPLSPAGAQSTLPIAAAAAANGVSDFYKARDGRPLWFSQNGRQADVLLEILASAELDGLSPDRYRVEDLKRVVQAASDSGSSRAMRRADKLLSQALVDYVRDVRTAPRTDTIYVDSDLKPSPPSARAILDAAAKAPSLETYVAEMRWMNPLYAQLRQALASGSYSPEQSDLIRLNLQRLRELPAGDGRYVLVNAAAQRLFMYEGGEAVDSMRVVVGKPIYPTPMMAAYIRFANLNPYWYVPADLAAERIAPNVVKQGLPYLQRQGYEVVSDFVGEPQIIDPTTIDWQAVADGRQKVLIRQQPGAHNSMGRIKFMFPNSEGVYLHDNPERELFEQAARLYSGGCVRLESAWRLSRWLFGRDLTWKGAGAEEEVKLDKPVPVYITYLTAVPDGSQVAFLDDVYGRDKARLARQGDGGLIAAAR</sequence>
<organism evidence="10 11">
    <name type="scientific">Sphingomonas sediminicola</name>
    <dbReference type="NCBI Taxonomy" id="386874"/>
    <lineage>
        <taxon>Bacteria</taxon>
        <taxon>Pseudomonadati</taxon>
        <taxon>Pseudomonadota</taxon>
        <taxon>Alphaproteobacteria</taxon>
        <taxon>Sphingomonadales</taxon>
        <taxon>Sphingomonadaceae</taxon>
        <taxon>Sphingomonas</taxon>
    </lineage>
</organism>
<dbReference type="CDD" id="cd16913">
    <property type="entry name" value="YkuD_like"/>
    <property type="match status" value="1"/>
</dbReference>
<dbReference type="Pfam" id="PF20142">
    <property type="entry name" value="Scaffold"/>
    <property type="match status" value="1"/>
</dbReference>
<protein>
    <submittedName>
        <fullName evidence="10">L,D-transpeptidase family protein</fullName>
    </submittedName>
</protein>
<dbReference type="RefSeq" id="WP_187709181.1">
    <property type="nucleotide sequence ID" value="NZ_CP060782.1"/>
</dbReference>
<dbReference type="Proteomes" id="UP000516105">
    <property type="component" value="Chromosome"/>
</dbReference>
<evidence type="ECO:0000256" key="1">
    <source>
        <dbReference type="ARBA" id="ARBA00004752"/>
    </source>
</evidence>
<keyword evidence="4 7" id="KW-0133">Cell shape</keyword>
<keyword evidence="3" id="KW-0808">Transferase</keyword>
<gene>
    <name evidence="10" type="ORF">H9L14_03040</name>
</gene>
<keyword evidence="11" id="KW-1185">Reference proteome</keyword>
<comment type="pathway">
    <text evidence="1 7">Cell wall biogenesis; peptidoglycan biosynthesis.</text>
</comment>
<accession>A0ABX6TAG1</accession>
<dbReference type="InterPro" id="IPR005490">
    <property type="entry name" value="LD_TPept_cat_dom"/>
</dbReference>
<dbReference type="EMBL" id="CP060782">
    <property type="protein sequence ID" value="QNP46228.1"/>
    <property type="molecule type" value="Genomic_DNA"/>
</dbReference>
<evidence type="ECO:0000256" key="2">
    <source>
        <dbReference type="ARBA" id="ARBA00005992"/>
    </source>
</evidence>
<evidence type="ECO:0000313" key="11">
    <source>
        <dbReference type="Proteomes" id="UP000516105"/>
    </source>
</evidence>
<keyword evidence="5 7" id="KW-0573">Peptidoglycan synthesis</keyword>
<dbReference type="InterPro" id="IPR052905">
    <property type="entry name" value="LD-transpeptidase_YkuD-like"/>
</dbReference>
<dbReference type="SUPFAM" id="SSF141523">
    <property type="entry name" value="L,D-transpeptidase catalytic domain-like"/>
    <property type="match status" value="1"/>
</dbReference>
<evidence type="ECO:0000256" key="4">
    <source>
        <dbReference type="ARBA" id="ARBA00022960"/>
    </source>
</evidence>
<evidence type="ECO:0000256" key="7">
    <source>
        <dbReference type="PROSITE-ProRule" id="PRU01373"/>
    </source>
</evidence>
<comment type="similarity">
    <text evidence="2">Belongs to the YkuD family.</text>
</comment>
<name>A0ABX6TAG1_9SPHN</name>
<evidence type="ECO:0000259" key="9">
    <source>
        <dbReference type="PROSITE" id="PS52029"/>
    </source>
</evidence>
<feature type="active site" description="Proton donor/acceptor" evidence="7">
    <location>
        <position position="351"/>
    </location>
</feature>
<evidence type="ECO:0000256" key="6">
    <source>
        <dbReference type="ARBA" id="ARBA00023316"/>
    </source>
</evidence>
<dbReference type="Gene3D" id="2.40.440.10">
    <property type="entry name" value="L,D-transpeptidase catalytic domain-like"/>
    <property type="match status" value="1"/>
</dbReference>
<feature type="signal peptide" evidence="8">
    <location>
        <begin position="1"/>
        <end position="35"/>
    </location>
</feature>
<evidence type="ECO:0000256" key="8">
    <source>
        <dbReference type="SAM" id="SignalP"/>
    </source>
</evidence>
<evidence type="ECO:0000256" key="5">
    <source>
        <dbReference type="ARBA" id="ARBA00022984"/>
    </source>
</evidence>
<keyword evidence="6 7" id="KW-0961">Cell wall biogenesis/degradation</keyword>
<feature type="domain" description="L,D-TPase catalytic" evidence="9">
    <location>
        <begin position="215"/>
        <end position="400"/>
    </location>
</feature>
<reference evidence="10 11" key="1">
    <citation type="submission" date="2020-08" db="EMBL/GenBank/DDBJ databases">
        <title>Genome sequence of Sphingomonas sediminicola KACC 15039T.</title>
        <authorList>
            <person name="Hyun D.-W."/>
            <person name="Bae J.-W."/>
        </authorList>
    </citation>
    <scope>NUCLEOTIDE SEQUENCE [LARGE SCALE GENOMIC DNA]</scope>
    <source>
        <strain evidence="10 11">KACC 15039</strain>
    </source>
</reference>
<dbReference type="PANTHER" id="PTHR41533">
    <property type="entry name" value="L,D-TRANSPEPTIDASE HI_1667-RELATED"/>
    <property type="match status" value="1"/>
</dbReference>
<feature type="active site" description="Nucleophile" evidence="7">
    <location>
        <position position="370"/>
    </location>
</feature>
<feature type="chain" id="PRO_5045580312" evidence="8">
    <location>
        <begin position="36"/>
        <end position="448"/>
    </location>
</feature>
<evidence type="ECO:0000313" key="10">
    <source>
        <dbReference type="EMBL" id="QNP46228.1"/>
    </source>
</evidence>
<dbReference type="PROSITE" id="PS52029">
    <property type="entry name" value="LD_TPASE"/>
    <property type="match status" value="1"/>
</dbReference>
<dbReference type="InterPro" id="IPR038063">
    <property type="entry name" value="Transpep_catalytic_dom"/>
</dbReference>
<dbReference type="Pfam" id="PF03734">
    <property type="entry name" value="YkuD"/>
    <property type="match status" value="1"/>
</dbReference>
<proteinExistence type="inferred from homology"/>
<dbReference type="InterPro" id="IPR045380">
    <property type="entry name" value="LD_TPept_scaffold_dom"/>
</dbReference>
<keyword evidence="8" id="KW-0732">Signal</keyword>
<evidence type="ECO:0000256" key="3">
    <source>
        <dbReference type="ARBA" id="ARBA00022679"/>
    </source>
</evidence>